<dbReference type="PANTHER" id="PTHR21704">
    <property type="entry name" value="NIPPED-B-LIKE PROTEIN DELANGIN SCC2-RELATED"/>
    <property type="match status" value="1"/>
</dbReference>
<dbReference type="EMBL" id="FQNC01000099">
    <property type="protein sequence ID" value="SGZ30004.1"/>
    <property type="molecule type" value="Genomic_DNA"/>
</dbReference>
<sequence>MAITGGENRDRAPPVDEVLRIVLARHRDKTSTTTAAVAATATSTATNASTTTPLERLRDITESLIDGLLEDEEGSRNIVACVKTVHVLVSVDASLLSTSKATILLPFLKSATSPQEQIVSDYLLKIFRSAVTTMPKTSTKFAKDLQSALMPMLNKPSSSATTLQEVVACYCAVVRGQTHDFGAMINVFRVSVERLLATVKILMAMAAGGGAAAVVGPTKGDPTKALPILCFLSSLFCEHANLDQLRIQYPRKSETKAQINQITPKSISEHVYGILVKLHQLQISPVVSAAALSSLGFLFRAYPTLMLLPPSTSIMDAIFASPAQQTQLQLLKIMQDFLGSQARAGGPTTAAAPLLVGASKRAAAAAKAHGAVKIEELVGNVDGFADSGVASAISQRYIDQILASTLSTNGAIQRVGVELLTAVAHSGFSHPLTIAPHLVALTTSPDAQTLSQAHATLSLLYQKHASLLSTRFLEPAKVAFTFSRSNARGANQSQRITGYRGDPPVSHFGRWYGLLQKEKRVVQLDFLKTLTRALEVEPGASCSDDDVAFVRYIAEALSTLDYKRYEEPLSVIAHLNSALAVSGLQVLHLLEADLDEGAGWLDDEAPSSMPPEGTDGQQLPATSKGDRIAPAPSPDLARQSVRCGIALLLRDHLKTLYSITDAKLSKYAPGKKSALGDRVRDLIFCVWGRKMCSCFFAQAVNRRAEAPLALGSDEYARMPFALTPMSTPAELIQQRHEYIRMIQEDETITTLDESEMEGEDMNP</sequence>
<keyword evidence="5" id="KW-1185">Reference proteome</keyword>
<keyword evidence="1" id="KW-0131">Cell cycle</keyword>
<protein>
    <recommendedName>
        <fullName evidence="1">Sister chromatid cohesion protein</fullName>
    </recommendedName>
</protein>
<dbReference type="GO" id="GO:0034087">
    <property type="term" value="P:establishment of mitotic sister chromatid cohesion"/>
    <property type="evidence" value="ECO:0007669"/>
    <property type="project" value="TreeGrafter"/>
</dbReference>
<dbReference type="GO" id="GO:0061775">
    <property type="term" value="F:cohesin loader activity"/>
    <property type="evidence" value="ECO:0007669"/>
    <property type="project" value="InterPro"/>
</dbReference>
<dbReference type="AlphaFoldDB" id="A0A2X0NGW5"/>
<evidence type="ECO:0000256" key="1">
    <source>
        <dbReference type="RuleBase" id="RU364107"/>
    </source>
</evidence>
<dbReference type="GO" id="GO:0010468">
    <property type="term" value="P:regulation of gene expression"/>
    <property type="evidence" value="ECO:0007669"/>
    <property type="project" value="InterPro"/>
</dbReference>
<dbReference type="PANTHER" id="PTHR21704:SF18">
    <property type="entry name" value="NIPPED-B-LIKE PROTEIN"/>
    <property type="match status" value="1"/>
</dbReference>
<organism evidence="4 5">
    <name type="scientific">Microbotryum silenes-dioicae</name>
    <dbReference type="NCBI Taxonomy" id="796604"/>
    <lineage>
        <taxon>Eukaryota</taxon>
        <taxon>Fungi</taxon>
        <taxon>Dikarya</taxon>
        <taxon>Basidiomycota</taxon>
        <taxon>Pucciniomycotina</taxon>
        <taxon>Microbotryomycetes</taxon>
        <taxon>Microbotryales</taxon>
        <taxon>Microbotryaceae</taxon>
        <taxon>Microbotryum</taxon>
    </lineage>
</organism>
<dbReference type="InterPro" id="IPR024986">
    <property type="entry name" value="Nipped-B_C"/>
</dbReference>
<evidence type="ECO:0000259" key="3">
    <source>
        <dbReference type="Pfam" id="PF12830"/>
    </source>
</evidence>
<gene>
    <name evidence="4" type="primary">BQ5605_C052g12588</name>
    <name evidence="4" type="ORF">BQ5605_C052G12588</name>
</gene>
<dbReference type="GO" id="GO:0071169">
    <property type="term" value="P:establishment of protein localization to chromatin"/>
    <property type="evidence" value="ECO:0007669"/>
    <property type="project" value="TreeGrafter"/>
</dbReference>
<dbReference type="Proteomes" id="UP000249464">
    <property type="component" value="Unassembled WGS sequence"/>
</dbReference>
<feature type="region of interest" description="Disordered" evidence="2">
    <location>
        <begin position="601"/>
        <end position="635"/>
    </location>
</feature>
<dbReference type="STRING" id="796604.A0A2X0NGW5"/>
<feature type="domain" description="Sister chromatid cohesion C-terminal" evidence="3">
    <location>
        <begin position="390"/>
        <end position="577"/>
    </location>
</feature>
<dbReference type="InterPro" id="IPR033031">
    <property type="entry name" value="Scc2/Nipped-B"/>
</dbReference>
<comment type="subcellular location">
    <subcellularLocation>
        <location evidence="1">Nucleus</location>
    </subcellularLocation>
</comment>
<dbReference type="InterPro" id="IPR016024">
    <property type="entry name" value="ARM-type_fold"/>
</dbReference>
<evidence type="ECO:0000313" key="5">
    <source>
        <dbReference type="Proteomes" id="UP000249464"/>
    </source>
</evidence>
<name>A0A2X0NGW5_9BASI</name>
<accession>A0A2X0NGW5</accession>
<dbReference type="GO" id="GO:0140588">
    <property type="term" value="P:chromatin looping"/>
    <property type="evidence" value="ECO:0007669"/>
    <property type="project" value="InterPro"/>
</dbReference>
<evidence type="ECO:0000313" key="4">
    <source>
        <dbReference type="EMBL" id="SGZ30004.1"/>
    </source>
</evidence>
<evidence type="ECO:0000256" key="2">
    <source>
        <dbReference type="SAM" id="MobiDB-lite"/>
    </source>
</evidence>
<comment type="similarity">
    <text evidence="1">Belongs to the SCC2/Nipped-B family.</text>
</comment>
<dbReference type="GO" id="GO:0090694">
    <property type="term" value="C:Scc2-Scc4 cohesin loading complex"/>
    <property type="evidence" value="ECO:0007669"/>
    <property type="project" value="TreeGrafter"/>
</dbReference>
<dbReference type="GO" id="GO:1990414">
    <property type="term" value="P:replication-born double-strand break repair via sister chromatid exchange"/>
    <property type="evidence" value="ECO:0007669"/>
    <property type="project" value="TreeGrafter"/>
</dbReference>
<keyword evidence="1" id="KW-0539">Nucleus</keyword>
<proteinExistence type="inferred from homology"/>
<reference evidence="4 5" key="1">
    <citation type="submission" date="2016-11" db="EMBL/GenBank/DDBJ databases">
        <authorList>
            <person name="Jaros S."/>
            <person name="Januszkiewicz K."/>
            <person name="Wedrychowicz H."/>
        </authorList>
    </citation>
    <scope>NUCLEOTIDE SEQUENCE [LARGE SCALE GENOMIC DNA]</scope>
</reference>
<dbReference type="Pfam" id="PF12830">
    <property type="entry name" value="Nipped-B_C"/>
    <property type="match status" value="1"/>
</dbReference>
<dbReference type="GO" id="GO:0003682">
    <property type="term" value="F:chromatin binding"/>
    <property type="evidence" value="ECO:0007669"/>
    <property type="project" value="TreeGrafter"/>
</dbReference>
<dbReference type="SUPFAM" id="SSF48371">
    <property type="entry name" value="ARM repeat"/>
    <property type="match status" value="1"/>
</dbReference>
<keyword evidence="1" id="KW-0677">Repeat</keyword>